<name>A0A0A9D4D1_ARUDO</name>
<accession>A0A0A9D4D1</accession>
<reference evidence="1" key="1">
    <citation type="submission" date="2014-09" db="EMBL/GenBank/DDBJ databases">
        <authorList>
            <person name="Magalhaes I.L.F."/>
            <person name="Oliveira U."/>
            <person name="Santos F.R."/>
            <person name="Vidigal T.H.D.A."/>
            <person name="Brescovit A.D."/>
            <person name="Santos A.J."/>
        </authorList>
    </citation>
    <scope>NUCLEOTIDE SEQUENCE</scope>
    <source>
        <tissue evidence="1">Shoot tissue taken approximately 20 cm above the soil surface</tissue>
    </source>
</reference>
<organism evidence="1">
    <name type="scientific">Arundo donax</name>
    <name type="common">Giant reed</name>
    <name type="synonym">Donax arundinaceus</name>
    <dbReference type="NCBI Taxonomy" id="35708"/>
    <lineage>
        <taxon>Eukaryota</taxon>
        <taxon>Viridiplantae</taxon>
        <taxon>Streptophyta</taxon>
        <taxon>Embryophyta</taxon>
        <taxon>Tracheophyta</taxon>
        <taxon>Spermatophyta</taxon>
        <taxon>Magnoliopsida</taxon>
        <taxon>Liliopsida</taxon>
        <taxon>Poales</taxon>
        <taxon>Poaceae</taxon>
        <taxon>PACMAD clade</taxon>
        <taxon>Arundinoideae</taxon>
        <taxon>Arundineae</taxon>
        <taxon>Arundo</taxon>
    </lineage>
</organism>
<protein>
    <submittedName>
        <fullName evidence="1">Uncharacterized protein</fullName>
    </submittedName>
</protein>
<proteinExistence type="predicted"/>
<reference evidence="1" key="2">
    <citation type="journal article" date="2015" name="Data Brief">
        <title>Shoot transcriptome of the giant reed, Arundo donax.</title>
        <authorList>
            <person name="Barrero R.A."/>
            <person name="Guerrero F.D."/>
            <person name="Moolhuijzen P."/>
            <person name="Goolsby J.A."/>
            <person name="Tidwell J."/>
            <person name="Bellgard S.E."/>
            <person name="Bellgard M.I."/>
        </authorList>
    </citation>
    <scope>NUCLEOTIDE SEQUENCE</scope>
    <source>
        <tissue evidence="1">Shoot tissue taken approximately 20 cm above the soil surface</tissue>
    </source>
</reference>
<dbReference type="EMBL" id="GBRH01215249">
    <property type="protein sequence ID" value="JAD82646.1"/>
    <property type="molecule type" value="Transcribed_RNA"/>
</dbReference>
<dbReference type="AlphaFoldDB" id="A0A0A9D4D1"/>
<evidence type="ECO:0000313" key="1">
    <source>
        <dbReference type="EMBL" id="JAD82646.1"/>
    </source>
</evidence>
<sequence length="50" mass="5472">MVAEEAEGSAIVGVQLGRSEEVLGRRRQEPPLLLSAPLLLRPRLRLRAAP</sequence>